<dbReference type="AlphaFoldDB" id="A0A378WH89"/>
<feature type="signal peptide" evidence="1">
    <location>
        <begin position="1"/>
        <end position="19"/>
    </location>
</feature>
<sequence>MRKIILALLVSGLPFAASAADNIDKQLLAMAGNYEIGKPEQRIKKITYSIAEQNNQDNQIQINQQVEKFSNVSMFSSANSHVKNKTTSVKGRPNAKSLILLNHWELRWKMDEGAFTTQNLHISPPPVQWSKQGGDFQSSAVLVDKNGRIFLKEQCRLGAQQDAQQLHSRLKGAVQQAQCKMTLNNEAGTLNMSQDFEGYYLPGAQIFIPRTLVVTNNRTGRIDKVVYQIDKIN</sequence>
<evidence type="ECO:0000256" key="1">
    <source>
        <dbReference type="SAM" id="SignalP"/>
    </source>
</evidence>
<organism evidence="2 3">
    <name type="scientific">Neisseria zoodegmatis</name>
    <dbReference type="NCBI Taxonomy" id="326523"/>
    <lineage>
        <taxon>Bacteria</taxon>
        <taxon>Pseudomonadati</taxon>
        <taxon>Pseudomonadota</taxon>
        <taxon>Betaproteobacteria</taxon>
        <taxon>Neisseriales</taxon>
        <taxon>Neisseriaceae</taxon>
        <taxon>Neisseria</taxon>
    </lineage>
</organism>
<dbReference type="Proteomes" id="UP000254055">
    <property type="component" value="Unassembled WGS sequence"/>
</dbReference>
<gene>
    <name evidence="2" type="ORF">NCTC12229_00867</name>
</gene>
<protein>
    <submittedName>
        <fullName evidence="2">Uncharacterized protein</fullName>
    </submittedName>
</protein>
<evidence type="ECO:0000313" key="3">
    <source>
        <dbReference type="Proteomes" id="UP000254055"/>
    </source>
</evidence>
<name>A0A378WH89_9NEIS</name>
<dbReference type="RefSeq" id="WP_115133676.1">
    <property type="nucleotide sequence ID" value="NZ_UGRS01000001.1"/>
</dbReference>
<evidence type="ECO:0000313" key="2">
    <source>
        <dbReference type="EMBL" id="SUA36452.1"/>
    </source>
</evidence>
<reference evidence="2 3" key="1">
    <citation type="submission" date="2018-06" db="EMBL/GenBank/DDBJ databases">
        <authorList>
            <consortium name="Pathogen Informatics"/>
            <person name="Doyle S."/>
        </authorList>
    </citation>
    <scope>NUCLEOTIDE SEQUENCE [LARGE SCALE GENOMIC DNA]</scope>
    <source>
        <strain evidence="2 3">NCTC12229</strain>
    </source>
</reference>
<dbReference type="OrthoDB" id="8601775at2"/>
<feature type="chain" id="PRO_5016581901" evidence="1">
    <location>
        <begin position="20"/>
        <end position="233"/>
    </location>
</feature>
<dbReference type="EMBL" id="UGRS01000001">
    <property type="protein sequence ID" value="SUA36452.1"/>
    <property type="molecule type" value="Genomic_DNA"/>
</dbReference>
<proteinExistence type="predicted"/>
<accession>A0A378WH89</accession>
<keyword evidence="1" id="KW-0732">Signal</keyword>